<dbReference type="Gene3D" id="3.30.70.270">
    <property type="match status" value="1"/>
</dbReference>
<dbReference type="SMART" id="SM00304">
    <property type="entry name" value="HAMP"/>
    <property type="match status" value="1"/>
</dbReference>
<feature type="domain" description="GGDEF" evidence="6">
    <location>
        <begin position="530"/>
        <end position="663"/>
    </location>
</feature>
<keyword evidence="1" id="KW-0472">Membrane</keyword>
<feature type="transmembrane region" description="Helical" evidence="1">
    <location>
        <begin position="18"/>
        <end position="36"/>
    </location>
</feature>
<dbReference type="SUPFAM" id="SSF55073">
    <property type="entry name" value="Nucleotide cyclase"/>
    <property type="match status" value="1"/>
</dbReference>
<dbReference type="Proteomes" id="UP000186110">
    <property type="component" value="Chromosome"/>
</dbReference>
<dbReference type="SUPFAM" id="SSF55785">
    <property type="entry name" value="PYP-like sensor domain (PAS domain)"/>
    <property type="match status" value="2"/>
</dbReference>
<dbReference type="InterPro" id="IPR000014">
    <property type="entry name" value="PAS"/>
</dbReference>
<feature type="domain" description="PAS" evidence="2">
    <location>
        <begin position="369"/>
        <end position="422"/>
    </location>
</feature>
<dbReference type="EMBL" id="CP019239">
    <property type="protein sequence ID" value="APW42937.1"/>
    <property type="molecule type" value="Genomic_DNA"/>
</dbReference>
<dbReference type="Pfam" id="PF00990">
    <property type="entry name" value="GGDEF"/>
    <property type="match status" value="1"/>
</dbReference>
<keyword evidence="1" id="KW-0812">Transmembrane</keyword>
<keyword evidence="8" id="KW-1185">Reference proteome</keyword>
<evidence type="ECO:0000259" key="6">
    <source>
        <dbReference type="PROSITE" id="PS50887"/>
    </source>
</evidence>
<name>A0A1P8KAA0_9BURK</name>
<dbReference type="Pfam" id="PF08448">
    <property type="entry name" value="PAS_4"/>
    <property type="match status" value="2"/>
</dbReference>
<dbReference type="eggNOG" id="COG5001">
    <property type="taxonomic scope" value="Bacteria"/>
</dbReference>
<reference evidence="7 8" key="1">
    <citation type="submission" date="2017-01" db="EMBL/GenBank/DDBJ databases">
        <authorList>
            <person name="Mah S.A."/>
            <person name="Swanson W.J."/>
            <person name="Moy G.W."/>
            <person name="Vacquier V.D."/>
        </authorList>
    </citation>
    <scope>NUCLEOTIDE SEQUENCE [LARGE SCALE GENOMIC DNA]</scope>
    <source>
        <strain evidence="7 8">DSM 22694</strain>
    </source>
</reference>
<dbReference type="Gene3D" id="3.30.450.20">
    <property type="entry name" value="PAS domain"/>
    <property type="match status" value="2"/>
</dbReference>
<dbReference type="InterPro" id="IPR035965">
    <property type="entry name" value="PAS-like_dom_sf"/>
</dbReference>
<evidence type="ECO:0000313" key="7">
    <source>
        <dbReference type="EMBL" id="APW42937.1"/>
    </source>
</evidence>
<dbReference type="CDD" id="cd01949">
    <property type="entry name" value="GGDEF"/>
    <property type="match status" value="1"/>
</dbReference>
<dbReference type="SMART" id="SM00267">
    <property type="entry name" value="GGDEF"/>
    <property type="match status" value="1"/>
</dbReference>
<dbReference type="InterPro" id="IPR003660">
    <property type="entry name" value="HAMP_dom"/>
</dbReference>
<keyword evidence="1" id="KW-1133">Transmembrane helix</keyword>
<dbReference type="Gene3D" id="3.20.20.450">
    <property type="entry name" value="EAL domain"/>
    <property type="match status" value="1"/>
</dbReference>
<dbReference type="InterPro" id="IPR029787">
    <property type="entry name" value="Nucleotide_cyclase"/>
</dbReference>
<dbReference type="InterPro" id="IPR052155">
    <property type="entry name" value="Biofilm_reg_signaling"/>
</dbReference>
<dbReference type="PROSITE" id="PS50885">
    <property type="entry name" value="HAMP"/>
    <property type="match status" value="1"/>
</dbReference>
<feature type="domain" description="HAMP" evidence="5">
    <location>
        <begin position="189"/>
        <end position="235"/>
    </location>
</feature>
<dbReference type="PROSITE" id="PS50883">
    <property type="entry name" value="EAL"/>
    <property type="match status" value="1"/>
</dbReference>
<dbReference type="AlphaFoldDB" id="A0A1P8KAA0"/>
<dbReference type="CDD" id="cd06225">
    <property type="entry name" value="HAMP"/>
    <property type="match status" value="1"/>
</dbReference>
<dbReference type="RefSeq" id="WP_076069565.1">
    <property type="nucleotide sequence ID" value="NZ_CP019239.1"/>
</dbReference>
<evidence type="ECO:0000259" key="5">
    <source>
        <dbReference type="PROSITE" id="PS50885"/>
    </source>
</evidence>
<evidence type="ECO:0000313" key="8">
    <source>
        <dbReference type="Proteomes" id="UP000186110"/>
    </source>
</evidence>
<evidence type="ECO:0000259" key="3">
    <source>
        <dbReference type="PROSITE" id="PS50113"/>
    </source>
</evidence>
<dbReference type="GO" id="GO:0007165">
    <property type="term" value="P:signal transduction"/>
    <property type="evidence" value="ECO:0007669"/>
    <property type="project" value="InterPro"/>
</dbReference>
<dbReference type="Gene3D" id="6.10.340.10">
    <property type="match status" value="1"/>
</dbReference>
<organism evidence="7 8">
    <name type="scientific">Rhodoferax saidenbachensis</name>
    <dbReference type="NCBI Taxonomy" id="1484693"/>
    <lineage>
        <taxon>Bacteria</taxon>
        <taxon>Pseudomonadati</taxon>
        <taxon>Pseudomonadota</taxon>
        <taxon>Betaproteobacteria</taxon>
        <taxon>Burkholderiales</taxon>
        <taxon>Comamonadaceae</taxon>
        <taxon>Rhodoferax</taxon>
    </lineage>
</organism>
<dbReference type="NCBIfam" id="TIGR00229">
    <property type="entry name" value="sensory_box"/>
    <property type="match status" value="1"/>
</dbReference>
<feature type="transmembrane region" description="Helical" evidence="1">
    <location>
        <begin position="166"/>
        <end position="184"/>
    </location>
</feature>
<evidence type="ECO:0000259" key="4">
    <source>
        <dbReference type="PROSITE" id="PS50883"/>
    </source>
</evidence>
<evidence type="ECO:0000259" key="2">
    <source>
        <dbReference type="PROSITE" id="PS50112"/>
    </source>
</evidence>
<evidence type="ECO:0000256" key="1">
    <source>
        <dbReference type="SAM" id="Phobius"/>
    </source>
</evidence>
<protein>
    <submittedName>
        <fullName evidence="7">Sensor domain-containing diguanylate cyclase</fullName>
    </submittedName>
</protein>
<dbReference type="STRING" id="1484693.RS694_10590"/>
<dbReference type="PROSITE" id="PS50112">
    <property type="entry name" value="PAS"/>
    <property type="match status" value="1"/>
</dbReference>
<dbReference type="PANTHER" id="PTHR44757:SF2">
    <property type="entry name" value="BIOFILM ARCHITECTURE MAINTENANCE PROTEIN MBAA"/>
    <property type="match status" value="1"/>
</dbReference>
<dbReference type="SMART" id="SM00091">
    <property type="entry name" value="PAS"/>
    <property type="match status" value="2"/>
</dbReference>
<dbReference type="SMART" id="SM00052">
    <property type="entry name" value="EAL"/>
    <property type="match status" value="1"/>
</dbReference>
<accession>A0A1P8KAA0</accession>
<dbReference type="CDD" id="cd01948">
    <property type="entry name" value="EAL"/>
    <property type="match status" value="1"/>
</dbReference>
<dbReference type="InterPro" id="IPR000160">
    <property type="entry name" value="GGDEF_dom"/>
</dbReference>
<dbReference type="CDD" id="cd00130">
    <property type="entry name" value="PAS"/>
    <property type="match status" value="1"/>
</dbReference>
<feature type="domain" description="PAC" evidence="3">
    <location>
        <begin position="446"/>
        <end position="498"/>
    </location>
</feature>
<dbReference type="InterPro" id="IPR013656">
    <property type="entry name" value="PAS_4"/>
</dbReference>
<dbReference type="GO" id="GO:0016020">
    <property type="term" value="C:membrane"/>
    <property type="evidence" value="ECO:0007669"/>
    <property type="project" value="InterPro"/>
</dbReference>
<dbReference type="InterPro" id="IPR000700">
    <property type="entry name" value="PAS-assoc_C"/>
</dbReference>
<dbReference type="InterPro" id="IPR035919">
    <property type="entry name" value="EAL_sf"/>
</dbReference>
<dbReference type="PROSITE" id="PS50113">
    <property type="entry name" value="PAC"/>
    <property type="match status" value="1"/>
</dbReference>
<sequence>MRHYSIKTWLTRGTYPRLFLPVVGIIVVVSLVRYNLMFTTELQEAVEHQQAQVQVTGHYLLPLLVRASANGTQAELQAMLEKELRFNPEIQSLQWIQREQPLHASASGLARSQVPSWFTELAALKPLGGDFAQQLPDGSHVQLVVVVGTAQALEQVWRTIGTQMRISALNIFAILFVLAVLLRANARMLNRLNHATERFRAGALNTRMVEEGTLEVRAVAQTFNGMAAQVQHLVKSLQTTQTDLEEQLHFTRQLINALPLPVFVRDNDGTCLGVNRAWEEFFSTPADAMVGARLSSDFVALPHEREGRQLRPLSRKDNEVLVKAGAYDLREMAYFKAPFTLMDGSEGGTIGALVDITDRKIAQEALQEEKERAEVTLSSIADGVITTNLHGYIESLNEAAQFLTGYAEHQALGHPLNAVFQLDPQSKALPHGLTVAKLHLCTSPIQAINQLLLHHAGERYAIEFTAAPIRKSDGTAMGCVLVFRDVTETRDLQQKISWQARHDALTGLNNRDALAQRLTHAMHQARQESSLLAVCLLDLNNFQEINDRYGNRVGDRLLKEVALRLQGFVADPGDAARLGGDEFVVLLRGMQSTAEIQHQLLELLEQLAQPYAIDDLLLGSCASAGVVVYPMDDASPDTLLRHADQAMYQAKQTGRGMHIFDTQQDQEVHTRYNRLAVMSQALHQSEFRLYYQPKVNLRTGAVVGAEALLRWQHPEQGLLAPGEFLPLMEHSDLIVETGEWVLHQALAQLQTWVRQGLRWVVSVNIAARHFHRVDFVDRLRGLLACYPQAPAHLLELEILESAILQDIPHMRQVMQGCQALGVCFALDDFGTGFSSLSYLKRLPAETIKIDRMFVDGILDDAEDITLVSAIVALAKAFERSVIAEGVETSAQASKLLALGCELGQGYGIARPMPPEAIVGWAAAYGKTFTAPANA</sequence>
<dbReference type="InterPro" id="IPR043128">
    <property type="entry name" value="Rev_trsase/Diguanyl_cyclase"/>
</dbReference>
<dbReference type="SUPFAM" id="SSF141868">
    <property type="entry name" value="EAL domain-like"/>
    <property type="match status" value="1"/>
</dbReference>
<dbReference type="PROSITE" id="PS50887">
    <property type="entry name" value="GGDEF"/>
    <property type="match status" value="1"/>
</dbReference>
<gene>
    <name evidence="7" type="ORF">RS694_10590</name>
</gene>
<dbReference type="Pfam" id="PF00563">
    <property type="entry name" value="EAL"/>
    <property type="match status" value="1"/>
</dbReference>
<dbReference type="InterPro" id="IPR001633">
    <property type="entry name" value="EAL_dom"/>
</dbReference>
<dbReference type="PANTHER" id="PTHR44757">
    <property type="entry name" value="DIGUANYLATE CYCLASE DGCP"/>
    <property type="match status" value="1"/>
</dbReference>
<dbReference type="Pfam" id="PF00672">
    <property type="entry name" value="HAMP"/>
    <property type="match status" value="1"/>
</dbReference>
<dbReference type="NCBIfam" id="TIGR00254">
    <property type="entry name" value="GGDEF"/>
    <property type="match status" value="1"/>
</dbReference>
<dbReference type="KEGG" id="rsb:RS694_10590"/>
<proteinExistence type="predicted"/>
<feature type="domain" description="EAL" evidence="4">
    <location>
        <begin position="671"/>
        <end position="925"/>
    </location>
</feature>